<proteinExistence type="predicted"/>
<feature type="region of interest" description="Disordered" evidence="1">
    <location>
        <begin position="37"/>
        <end position="57"/>
    </location>
</feature>
<comment type="caution">
    <text evidence="2">The sequence shown here is derived from an EMBL/GenBank/DDBJ whole genome shotgun (WGS) entry which is preliminary data.</text>
</comment>
<sequence>MYLPTKRSSIIGAVPAACLPPSSKKVNVPLPSILHHQHIKLPSPPSNQQRSPSTLPWPFKQLLTRKTPSCTSPSGSGNGHELNVCAMPVATTVSDDDDHNIRRLKFTSKRANKRKPKSTWNPNCDSALPIRGISTN</sequence>
<name>K0TKR4_THAOC</name>
<evidence type="ECO:0000256" key="1">
    <source>
        <dbReference type="SAM" id="MobiDB-lite"/>
    </source>
</evidence>
<keyword evidence="3" id="KW-1185">Reference proteome</keyword>
<evidence type="ECO:0000313" key="3">
    <source>
        <dbReference type="Proteomes" id="UP000266841"/>
    </source>
</evidence>
<dbReference type="EMBL" id="AGNL01007409">
    <property type="protein sequence ID" value="EJK71307.1"/>
    <property type="molecule type" value="Genomic_DNA"/>
</dbReference>
<feature type="region of interest" description="Disordered" evidence="1">
    <location>
        <begin position="108"/>
        <end position="136"/>
    </location>
</feature>
<accession>K0TKR4</accession>
<reference evidence="2 3" key="1">
    <citation type="journal article" date="2012" name="Genome Biol.">
        <title>Genome and low-iron response of an oceanic diatom adapted to chronic iron limitation.</title>
        <authorList>
            <person name="Lommer M."/>
            <person name="Specht M."/>
            <person name="Roy A.S."/>
            <person name="Kraemer L."/>
            <person name="Andreson R."/>
            <person name="Gutowska M.A."/>
            <person name="Wolf J."/>
            <person name="Bergner S.V."/>
            <person name="Schilhabel M.B."/>
            <person name="Klostermeier U.C."/>
            <person name="Beiko R.G."/>
            <person name="Rosenstiel P."/>
            <person name="Hippler M."/>
            <person name="Laroche J."/>
        </authorList>
    </citation>
    <scope>NUCLEOTIDE SEQUENCE [LARGE SCALE GENOMIC DNA]</scope>
    <source>
        <strain evidence="2 3">CCMP1005</strain>
    </source>
</reference>
<dbReference type="AlphaFoldDB" id="K0TKR4"/>
<organism evidence="2 3">
    <name type="scientific">Thalassiosira oceanica</name>
    <name type="common">Marine diatom</name>
    <dbReference type="NCBI Taxonomy" id="159749"/>
    <lineage>
        <taxon>Eukaryota</taxon>
        <taxon>Sar</taxon>
        <taxon>Stramenopiles</taxon>
        <taxon>Ochrophyta</taxon>
        <taxon>Bacillariophyta</taxon>
        <taxon>Coscinodiscophyceae</taxon>
        <taxon>Thalassiosirophycidae</taxon>
        <taxon>Thalassiosirales</taxon>
        <taxon>Thalassiosiraceae</taxon>
        <taxon>Thalassiosira</taxon>
    </lineage>
</organism>
<gene>
    <name evidence="2" type="ORF">THAOC_07274</name>
</gene>
<protein>
    <submittedName>
        <fullName evidence="2">Uncharacterized protein</fullName>
    </submittedName>
</protein>
<feature type="compositionally biased region" description="Basic residues" evidence="1">
    <location>
        <begin position="108"/>
        <end position="117"/>
    </location>
</feature>
<dbReference type="Proteomes" id="UP000266841">
    <property type="component" value="Unassembled WGS sequence"/>
</dbReference>
<evidence type="ECO:0000313" key="2">
    <source>
        <dbReference type="EMBL" id="EJK71307.1"/>
    </source>
</evidence>